<gene>
    <name evidence="1" type="ORF">GARC_3701</name>
</gene>
<name>K6ZB35_9ALTE</name>
<protein>
    <submittedName>
        <fullName evidence="1">Uncharacterized protein</fullName>
    </submittedName>
</protein>
<organism evidence="1 2">
    <name type="scientific">Paraglaciecola arctica BSs20135</name>
    <dbReference type="NCBI Taxonomy" id="493475"/>
    <lineage>
        <taxon>Bacteria</taxon>
        <taxon>Pseudomonadati</taxon>
        <taxon>Pseudomonadota</taxon>
        <taxon>Gammaproteobacteria</taxon>
        <taxon>Alteromonadales</taxon>
        <taxon>Alteromonadaceae</taxon>
        <taxon>Paraglaciecola</taxon>
    </lineage>
</organism>
<sequence>MKRLTIFWDLTKVSATDFGFFLKKIDIACRFYCCSTLTYSTPL</sequence>
<dbReference type="Proteomes" id="UP000006327">
    <property type="component" value="Unassembled WGS sequence"/>
</dbReference>
<dbReference type="EMBL" id="BAEO01000055">
    <property type="protein sequence ID" value="GAC20655.1"/>
    <property type="molecule type" value="Genomic_DNA"/>
</dbReference>
<reference evidence="1 2" key="1">
    <citation type="journal article" date="2017" name="Antonie Van Leeuwenhoek">
        <title>Rhizobium rhizosphaerae sp. nov., a novel species isolated from rice rhizosphere.</title>
        <authorList>
            <person name="Zhao J.J."/>
            <person name="Zhang J."/>
            <person name="Zhang R.J."/>
            <person name="Zhang C.W."/>
            <person name="Yin H.Q."/>
            <person name="Zhang X.X."/>
        </authorList>
    </citation>
    <scope>NUCLEOTIDE SEQUENCE [LARGE SCALE GENOMIC DNA]</scope>
    <source>
        <strain evidence="1 2">BSs20135</strain>
    </source>
</reference>
<proteinExistence type="predicted"/>
<evidence type="ECO:0000313" key="1">
    <source>
        <dbReference type="EMBL" id="GAC20655.1"/>
    </source>
</evidence>
<dbReference type="AlphaFoldDB" id="K6ZB35"/>
<comment type="caution">
    <text evidence="1">The sequence shown here is derived from an EMBL/GenBank/DDBJ whole genome shotgun (WGS) entry which is preliminary data.</text>
</comment>
<evidence type="ECO:0000313" key="2">
    <source>
        <dbReference type="Proteomes" id="UP000006327"/>
    </source>
</evidence>
<keyword evidence="2" id="KW-1185">Reference proteome</keyword>
<accession>K6ZB35</accession>